<keyword evidence="3" id="KW-1185">Reference proteome</keyword>
<proteinExistence type="predicted"/>
<keyword evidence="1" id="KW-1133">Transmembrane helix</keyword>
<evidence type="ECO:0000256" key="1">
    <source>
        <dbReference type="SAM" id="Phobius"/>
    </source>
</evidence>
<keyword evidence="2" id="KW-0548">Nucleotidyltransferase</keyword>
<sequence length="59" mass="6922">MKEKVIHLVKKHWLAVYAILALLCLFLGLFIGYGVSSDNFFLNILNPQKWWHIFSFINA</sequence>
<keyword evidence="1" id="KW-0812">Transmembrane</keyword>
<dbReference type="Proteomes" id="UP001146670">
    <property type="component" value="Unassembled WGS sequence"/>
</dbReference>
<reference evidence="2" key="1">
    <citation type="submission" date="2022-12" db="EMBL/GenBank/DDBJ databases">
        <title>Description and comparative metabolic analysis of Aerococcus sp. nov., isolated from the feces of a pig.</title>
        <authorList>
            <person name="Chang Y.-H."/>
        </authorList>
    </citation>
    <scope>NUCLEOTIDE SEQUENCE</scope>
    <source>
        <strain evidence="2">YH-aer222</strain>
    </source>
</reference>
<keyword evidence="2" id="KW-0804">Transcription</keyword>
<keyword evidence="1" id="KW-0472">Membrane</keyword>
<dbReference type="GO" id="GO:0003899">
    <property type="term" value="F:DNA-directed RNA polymerase activity"/>
    <property type="evidence" value="ECO:0007669"/>
    <property type="project" value="UniProtKB-EC"/>
</dbReference>
<dbReference type="RefSeq" id="WP_268751582.1">
    <property type="nucleotide sequence ID" value="NZ_JAPRFQ010000001.1"/>
</dbReference>
<keyword evidence="2" id="KW-0808">Transferase</keyword>
<accession>A0A9X3FM12</accession>
<dbReference type="GO" id="GO:0000428">
    <property type="term" value="C:DNA-directed RNA polymerase complex"/>
    <property type="evidence" value="ECO:0007669"/>
    <property type="project" value="UniProtKB-KW"/>
</dbReference>
<dbReference type="EC" id="2.7.7.6" evidence="2"/>
<dbReference type="AlphaFoldDB" id="A0A9X3FM12"/>
<evidence type="ECO:0000313" key="3">
    <source>
        <dbReference type="Proteomes" id="UP001146670"/>
    </source>
</evidence>
<organism evidence="2 3">
    <name type="scientific">Aerococcus kribbianus</name>
    <dbReference type="NCBI Taxonomy" id="2999064"/>
    <lineage>
        <taxon>Bacteria</taxon>
        <taxon>Bacillati</taxon>
        <taxon>Bacillota</taxon>
        <taxon>Bacilli</taxon>
        <taxon>Lactobacillales</taxon>
        <taxon>Aerococcaceae</taxon>
        <taxon>Aerococcus</taxon>
    </lineage>
</organism>
<dbReference type="InterPro" id="IPR024596">
    <property type="entry name" value="RNApol_su_b/EpuA"/>
</dbReference>
<gene>
    <name evidence="2" type="ORF">OW157_01590</name>
</gene>
<comment type="caution">
    <text evidence="2">The sequence shown here is derived from an EMBL/GenBank/DDBJ whole genome shotgun (WGS) entry which is preliminary data.</text>
</comment>
<dbReference type="Pfam" id="PF11772">
    <property type="entry name" value="EpuA"/>
    <property type="match status" value="1"/>
</dbReference>
<feature type="transmembrane region" description="Helical" evidence="1">
    <location>
        <begin position="12"/>
        <end position="35"/>
    </location>
</feature>
<protein>
    <submittedName>
        <fullName evidence="2">DNA-directed RNA polymerase subunit beta</fullName>
        <ecNumber evidence="2">2.7.7.6</ecNumber>
    </submittedName>
</protein>
<evidence type="ECO:0000313" key="2">
    <source>
        <dbReference type="EMBL" id="MCZ0725258.1"/>
    </source>
</evidence>
<keyword evidence="2" id="KW-0240">DNA-directed RNA polymerase</keyword>
<name>A0A9X3FM12_9LACT</name>
<dbReference type="EMBL" id="JAPRFR010000001">
    <property type="protein sequence ID" value="MCZ0725258.1"/>
    <property type="molecule type" value="Genomic_DNA"/>
</dbReference>